<comment type="caution">
    <text evidence="3">The sequence shown here is derived from an EMBL/GenBank/DDBJ whole genome shotgun (WGS) entry which is preliminary data.</text>
</comment>
<feature type="domain" description="Peptidase M60" evidence="2">
    <location>
        <begin position="453"/>
        <end position="786"/>
    </location>
</feature>
<name>A0A7X4WB33_9GAMM</name>
<dbReference type="Pfam" id="PF18650">
    <property type="entry name" value="IMPa_N_2"/>
    <property type="match status" value="1"/>
</dbReference>
<dbReference type="RefSeq" id="WP_161444492.1">
    <property type="nucleotide sequence ID" value="NZ_WXWW01000147.1"/>
</dbReference>
<dbReference type="PROSITE" id="PS51257">
    <property type="entry name" value="PROKAR_LIPOPROTEIN"/>
    <property type="match status" value="1"/>
</dbReference>
<dbReference type="InterPro" id="IPR040711">
    <property type="entry name" value="IMPa_N_2"/>
</dbReference>
<feature type="compositionally biased region" description="Polar residues" evidence="1">
    <location>
        <begin position="19"/>
        <end position="28"/>
    </location>
</feature>
<feature type="region of interest" description="Disordered" evidence="1">
    <location>
        <begin position="19"/>
        <end position="38"/>
    </location>
</feature>
<dbReference type="PROSITE" id="PS51723">
    <property type="entry name" value="PEPTIDASE_M60"/>
    <property type="match status" value="1"/>
</dbReference>
<evidence type="ECO:0000259" key="2">
    <source>
        <dbReference type="PROSITE" id="PS51723"/>
    </source>
</evidence>
<gene>
    <name evidence="3" type="ORF">CAG72_09450</name>
</gene>
<dbReference type="InterPro" id="IPR035423">
    <property type="entry name" value="M60-like_N"/>
</dbReference>
<protein>
    <recommendedName>
        <fullName evidence="2">Peptidase M60 domain-containing protein</fullName>
    </recommendedName>
</protein>
<proteinExistence type="predicted"/>
<evidence type="ECO:0000313" key="3">
    <source>
        <dbReference type="EMBL" id="NAW65441.1"/>
    </source>
</evidence>
<reference evidence="3 4" key="1">
    <citation type="submission" date="2017-05" db="EMBL/GenBank/DDBJ databases">
        <title>High clonality and local adaptation shapes Vibrionaceae linages within an endangered oasis.</title>
        <authorList>
            <person name="Vazquez-Rosas-Landa M."/>
        </authorList>
    </citation>
    <scope>NUCLEOTIDE SEQUENCE [LARGE SCALE GENOMIC DNA]</scope>
    <source>
        <strain evidence="3 4">P46_P4S1P180</strain>
    </source>
</reference>
<evidence type="ECO:0000313" key="4">
    <source>
        <dbReference type="Proteomes" id="UP000465712"/>
    </source>
</evidence>
<dbReference type="EMBL" id="WXWW01000147">
    <property type="protein sequence ID" value="NAW65441.1"/>
    <property type="molecule type" value="Genomic_DNA"/>
</dbReference>
<dbReference type="NCBIfam" id="NF038322">
    <property type="entry name" value="ImpA_fam_HExGH"/>
    <property type="match status" value="1"/>
</dbReference>
<organism evidence="3 4">
    <name type="scientific">Photobacterium halotolerans</name>
    <dbReference type="NCBI Taxonomy" id="265726"/>
    <lineage>
        <taxon>Bacteria</taxon>
        <taxon>Pseudomonadati</taxon>
        <taxon>Pseudomonadota</taxon>
        <taxon>Gammaproteobacteria</taxon>
        <taxon>Vibrionales</taxon>
        <taxon>Vibrionaceae</taxon>
        <taxon>Photobacterium</taxon>
    </lineage>
</organism>
<accession>A0A7X4WB33</accession>
<dbReference type="Proteomes" id="UP000465712">
    <property type="component" value="Unassembled WGS sequence"/>
</dbReference>
<dbReference type="InterPro" id="IPR031161">
    <property type="entry name" value="Peptidase_M60_dom"/>
</dbReference>
<dbReference type="SMART" id="SM01276">
    <property type="entry name" value="M60-like"/>
    <property type="match status" value="1"/>
</dbReference>
<sequence length="901" mass="98818">MNKYSFLFLLSLTACGGENTPSASSGSLPDTPYDNGHPPAITLPQDPISKAVQQGDPALLPADAALLEQRITDLIDAEQTALTVTHQQIFGNKAIDYDPSRNSRLFSLQALTSAKELITGNQGNTLATVSEQQSRRSVAFGSNILRDLDAGENTAFASHMKSITDWLLVPASLTEKDTVSVSFMLLSNSQYNQSKNWLASRYPTIETTLCSNQAQLAECLSSAHLIITGSSGALSESAVQAALSAAAARKQSLLYVHTNSWNATPLTNLVLTYFGAQTEEIGGAGNYFSQDKANWTSAADMRSETGLLAQIHALVKHLQYDSFSFSVADCEDDNANCSNIPAFNREFLSPAGSLRQLIGSLDATATDIFALPGQYTLEKHLILLADKYREAVQFPMSKNTASTLAFLKSYYADHLVYNARRFNPVQPDLGNFSRTDFSHITPTEKNVTLVSRQPWRAAGVYALPGQTFSVTRTDNNDAVAASIFINTQRPASTKQMAVSNGYNRPKYLQSHRLAIKAGQTLTITSPYGGPIQIGFTDKGTAMTFSFRQIGLHPYWQPGQNDAAFLAALNNNAFDWAEVATEHFEIHSRNKRMQTTLSENSRWDTPGEMADFITTYHHSALRALAGSQGENIAPISEVQSFADQHQFSVPTWDKIQHMNADQPTCGYGCSGNPYDAGWAFSILGHGDLHEVGHNVESGRFKFNGFEGHATTNFYSYYPKSLAAINEPGYDHQCQSLPFDDLLADIEQSQLTADPMAYMASRYSSSWSQGVTLIIQMLMHAQDQGLLANGWHLIPRLHLLEKAFSQAAGDNSDWEAKKATLGFANFTREEARALDNNDWLLIAASYAAGLDYRPYLDLMGLTYSTKAGYQVAAFGLPAAERVFFKPLSNNGYCDSLSQPKVYF</sequence>
<dbReference type="Pfam" id="PF18642">
    <property type="entry name" value="IMPa_helical"/>
    <property type="match status" value="1"/>
</dbReference>
<dbReference type="Pfam" id="PF17291">
    <property type="entry name" value="M60-like_N"/>
    <property type="match status" value="1"/>
</dbReference>
<evidence type="ECO:0000256" key="1">
    <source>
        <dbReference type="SAM" id="MobiDB-lite"/>
    </source>
</evidence>
<dbReference type="InterPro" id="IPR041549">
    <property type="entry name" value="IMPa_helical"/>
</dbReference>
<dbReference type="AlphaFoldDB" id="A0A7X4WB33"/>